<evidence type="ECO:0000256" key="8">
    <source>
        <dbReference type="ARBA" id="ARBA00023065"/>
    </source>
</evidence>
<feature type="repeat" description="ANK" evidence="11">
    <location>
        <begin position="178"/>
        <end position="210"/>
    </location>
</feature>
<dbReference type="InterPro" id="IPR011009">
    <property type="entry name" value="Kinase-like_dom_sf"/>
</dbReference>
<protein>
    <recommendedName>
        <fullName evidence="13">Protein kinase domain-containing protein</fullName>
    </recommendedName>
</protein>
<evidence type="ECO:0000256" key="1">
    <source>
        <dbReference type="ARBA" id="ARBA00022448"/>
    </source>
</evidence>
<dbReference type="PANTHER" id="PTHR47143">
    <property type="entry name" value="TRANSIENT RECEPTOR POTENTIAL CATION CHANNEL PROTEIN PAINLESS"/>
    <property type="match status" value="1"/>
</dbReference>
<dbReference type="InterPro" id="IPR002110">
    <property type="entry name" value="Ankyrin_rpt"/>
</dbReference>
<dbReference type="PROSITE" id="PS00107">
    <property type="entry name" value="PROTEIN_KINASE_ATP"/>
    <property type="match status" value="1"/>
</dbReference>
<comment type="caution">
    <text evidence="14">The sequence shown here is derived from an EMBL/GenBank/DDBJ whole genome shotgun (WGS) entry which is preliminary data.</text>
</comment>
<feature type="repeat" description="ANK" evidence="11">
    <location>
        <begin position="79"/>
        <end position="111"/>
    </location>
</feature>
<dbReference type="Pfam" id="PF00023">
    <property type="entry name" value="Ank"/>
    <property type="match status" value="1"/>
</dbReference>
<dbReference type="Pfam" id="PF13637">
    <property type="entry name" value="Ank_4"/>
    <property type="match status" value="1"/>
</dbReference>
<dbReference type="Proteomes" id="UP000481153">
    <property type="component" value="Unassembled WGS sequence"/>
</dbReference>
<evidence type="ECO:0000256" key="3">
    <source>
        <dbReference type="ARBA" id="ARBA00022606"/>
    </source>
</evidence>
<feature type="repeat" description="ANK" evidence="11">
    <location>
        <begin position="277"/>
        <end position="309"/>
    </location>
</feature>
<evidence type="ECO:0000256" key="9">
    <source>
        <dbReference type="ARBA" id="ARBA00023180"/>
    </source>
</evidence>
<keyword evidence="2" id="KW-0418">Kinase</keyword>
<keyword evidence="7 11" id="KW-0040">ANK repeat</keyword>
<feature type="repeat" description="ANK" evidence="11">
    <location>
        <begin position="244"/>
        <end position="276"/>
    </location>
</feature>
<dbReference type="PROSITE" id="PS00108">
    <property type="entry name" value="PROTEIN_KINASE_ST"/>
    <property type="match status" value="1"/>
</dbReference>
<dbReference type="AlphaFoldDB" id="A0A6G0W9V1"/>
<evidence type="ECO:0000256" key="5">
    <source>
        <dbReference type="ARBA" id="ARBA00022741"/>
    </source>
</evidence>
<keyword evidence="8" id="KW-0406">Ion transport</keyword>
<keyword evidence="6 12" id="KW-0067">ATP-binding</keyword>
<evidence type="ECO:0000256" key="7">
    <source>
        <dbReference type="ARBA" id="ARBA00023043"/>
    </source>
</evidence>
<feature type="repeat" description="ANK" evidence="11">
    <location>
        <begin position="343"/>
        <end position="375"/>
    </location>
</feature>
<dbReference type="GO" id="GO:1902495">
    <property type="term" value="C:transmembrane transporter complex"/>
    <property type="evidence" value="ECO:0007669"/>
    <property type="project" value="TreeGrafter"/>
</dbReference>
<keyword evidence="10" id="KW-0407">Ion channel</keyword>
<keyword evidence="1" id="KW-0813">Transport</keyword>
<dbReference type="Gene3D" id="1.10.510.10">
    <property type="entry name" value="Transferase(Phosphotransferase) domain 1"/>
    <property type="match status" value="1"/>
</dbReference>
<dbReference type="SMART" id="SM00248">
    <property type="entry name" value="ANK"/>
    <property type="match status" value="11"/>
</dbReference>
<evidence type="ECO:0000313" key="14">
    <source>
        <dbReference type="EMBL" id="KAF0723637.1"/>
    </source>
</evidence>
<feature type="repeat" description="ANK" evidence="11">
    <location>
        <begin position="145"/>
        <end position="177"/>
    </location>
</feature>
<evidence type="ECO:0000256" key="10">
    <source>
        <dbReference type="ARBA" id="ARBA00023303"/>
    </source>
</evidence>
<dbReference type="Gene3D" id="1.25.40.20">
    <property type="entry name" value="Ankyrin repeat-containing domain"/>
    <property type="match status" value="4"/>
</dbReference>
<dbReference type="GO" id="GO:0005524">
    <property type="term" value="F:ATP binding"/>
    <property type="evidence" value="ECO:0007669"/>
    <property type="project" value="UniProtKB-UniRule"/>
</dbReference>
<evidence type="ECO:0000256" key="2">
    <source>
        <dbReference type="ARBA" id="ARBA00022527"/>
    </source>
</evidence>
<dbReference type="Pfam" id="PF12796">
    <property type="entry name" value="Ank_2"/>
    <property type="match status" value="3"/>
</dbReference>
<organism evidence="14 15">
    <name type="scientific">Aphanomyces euteiches</name>
    <dbReference type="NCBI Taxonomy" id="100861"/>
    <lineage>
        <taxon>Eukaryota</taxon>
        <taxon>Sar</taxon>
        <taxon>Stramenopiles</taxon>
        <taxon>Oomycota</taxon>
        <taxon>Saprolegniomycetes</taxon>
        <taxon>Saprolegniales</taxon>
        <taxon>Verrucalvaceae</taxon>
        <taxon>Aphanomyces</taxon>
    </lineage>
</organism>
<evidence type="ECO:0000256" key="12">
    <source>
        <dbReference type="PROSITE-ProRule" id="PRU10141"/>
    </source>
</evidence>
<dbReference type="InterPro" id="IPR008271">
    <property type="entry name" value="Ser/Thr_kinase_AS"/>
</dbReference>
<dbReference type="Pfam" id="PF07714">
    <property type="entry name" value="PK_Tyr_Ser-Thr"/>
    <property type="match status" value="1"/>
</dbReference>
<dbReference type="PROSITE" id="PS50011">
    <property type="entry name" value="PROTEIN_KINASE_DOM"/>
    <property type="match status" value="1"/>
</dbReference>
<accession>A0A6G0W9V1</accession>
<dbReference type="GO" id="GO:0004674">
    <property type="term" value="F:protein serine/threonine kinase activity"/>
    <property type="evidence" value="ECO:0007669"/>
    <property type="project" value="UniProtKB-KW"/>
</dbReference>
<keyword evidence="9" id="KW-0325">Glycoprotein</keyword>
<evidence type="ECO:0000313" key="15">
    <source>
        <dbReference type="Proteomes" id="UP000481153"/>
    </source>
</evidence>
<dbReference type="Gene3D" id="1.10.260.100">
    <property type="match status" value="1"/>
</dbReference>
<evidence type="ECO:0000256" key="4">
    <source>
        <dbReference type="ARBA" id="ARBA00022737"/>
    </source>
</evidence>
<feature type="domain" description="Protein kinase" evidence="13">
    <location>
        <begin position="767"/>
        <end position="1025"/>
    </location>
</feature>
<keyword evidence="5 12" id="KW-0547">Nucleotide-binding</keyword>
<dbReference type="SMART" id="SM00220">
    <property type="entry name" value="S_TKc"/>
    <property type="match status" value="1"/>
</dbReference>
<dbReference type="InterPro" id="IPR052076">
    <property type="entry name" value="TRP_cation_channel"/>
</dbReference>
<keyword evidence="3" id="KW-0716">Sensory transduction</keyword>
<keyword evidence="2" id="KW-0723">Serine/threonine-protein kinase</keyword>
<evidence type="ECO:0000256" key="11">
    <source>
        <dbReference type="PROSITE-ProRule" id="PRU00023"/>
    </source>
</evidence>
<feature type="repeat" description="ANK" evidence="11">
    <location>
        <begin position="112"/>
        <end position="144"/>
    </location>
</feature>
<dbReference type="GO" id="GO:0034220">
    <property type="term" value="P:monoatomic ion transmembrane transport"/>
    <property type="evidence" value="ECO:0007669"/>
    <property type="project" value="UniProtKB-KW"/>
</dbReference>
<keyword evidence="2" id="KW-0808">Transferase</keyword>
<sequence length="1030" mass="115681">MPGDYAQNNRRDQNEHAFLHEASLDGDLEQIEVLLAVEHKLKLNDENGNTSLHVGVRGGQFDAAKKLHDENEVDRTNQFGFTPLHVASLNGDLSAVKLLVGSGAKVNQTERHGLTPIHMASLNGHLDIVKFLLDKGAAAEWLDNHGLTPLYLASQNGKVDVVQDLVDRGASLTSRSKDGWTPLHVASQNGKIDVVKYLLEKGAAIDSRANFGRTPLHLASLFGHLNVVQYLFDRGSAVDATDADGQTPLDLASENGQLDVLKYLLKKGATVDNIKDAGSNAVHIASLNGHLNIVNFYLDNGVTVDKTGTSGQTALHFASSNGHLNIVKYLIGKGASVNSRDNNGQTPLHLASKNGFLDVINYLLDNDAAIDLTDNVYGWTLLHFAVKSRCEEIVLLCLERGCNENRKAKSGQTVRDICDDKKLICLLDKFDMIRRCFGKDMVPNLAKNPPTVPFLADSTLYATMRSIQLNPFIFEKHKNDARILAVLDALDKTTTLDVGQTKQGVDGQMTTGHSDGIYSIQSAVEVISQTIRNIRDNSSAIAQCAMFILSMSLSFQTNRERILATAIMVGRIVNRMVQREIATQDPSILKVLDDIRNYFQTTIETQQPWKLFVHDARRQVIIQKMIKTIVRLQDRLLKVTQYLNIQINIQVVGNIYDVRLGMRNMIETMHGLNKCLEYIANFPSLRQQTDKLQELVIQMKRGLEHYSRQVEVGNIARNKEFESQVKKCHDQIEDTAKLMSQKNKTRYGIEKIESWMLSSDDIHFDPDNIDSALGRGGFATVFRGMYHGQQVAVKRFDQIVLADSPDLEKLIVKEVKAWKDVSHEPYILTLIGVCTKISTPILVCELCKTNIRRYVRDWPDALIPMIYQFACGLMSLHNSWIIHRDLKGDNVLITFQNTVAIADFGLSRAVMTQDETKTGNERSGTLNWMGPEQYLTPHLVTRKSDIWSFGMTVWEVLCNDIPYKDYGRYEIPEALVSDNERPRKPKELSPHLEPLWTLIAMCWQVDPADRPSAVDIVEYLKKHYVSEFEL</sequence>
<feature type="repeat" description="ANK" evidence="11">
    <location>
        <begin position="211"/>
        <end position="243"/>
    </location>
</feature>
<dbReference type="InterPro" id="IPR000719">
    <property type="entry name" value="Prot_kinase_dom"/>
</dbReference>
<dbReference type="PRINTS" id="PR01415">
    <property type="entry name" value="ANKYRIN"/>
</dbReference>
<keyword evidence="15" id="KW-1185">Reference proteome</keyword>
<keyword evidence="4" id="KW-0677">Repeat</keyword>
<reference evidence="14 15" key="1">
    <citation type="submission" date="2019-07" db="EMBL/GenBank/DDBJ databases">
        <title>Genomics analysis of Aphanomyces spp. identifies a new class of oomycete effector associated with host adaptation.</title>
        <authorList>
            <person name="Gaulin E."/>
        </authorList>
    </citation>
    <scope>NUCLEOTIDE SEQUENCE [LARGE SCALE GENOMIC DNA]</scope>
    <source>
        <strain evidence="14 15">ATCC 201684</strain>
    </source>
</reference>
<dbReference type="Gene3D" id="3.30.200.20">
    <property type="entry name" value="Phosphorylase Kinase, domain 1"/>
    <property type="match status" value="1"/>
</dbReference>
<name>A0A6G0W9V1_9STRA</name>
<feature type="repeat" description="ANK" evidence="11">
    <location>
        <begin position="310"/>
        <end position="342"/>
    </location>
</feature>
<evidence type="ECO:0000259" key="13">
    <source>
        <dbReference type="PROSITE" id="PS50011"/>
    </source>
</evidence>
<dbReference type="PROSITE" id="PS50088">
    <property type="entry name" value="ANK_REPEAT"/>
    <property type="match status" value="9"/>
</dbReference>
<gene>
    <name evidence="14" type="ORF">Ae201684_017488</name>
</gene>
<evidence type="ECO:0000256" key="6">
    <source>
        <dbReference type="ARBA" id="ARBA00022840"/>
    </source>
</evidence>
<dbReference type="SUPFAM" id="SSF48403">
    <property type="entry name" value="Ankyrin repeat"/>
    <property type="match status" value="2"/>
</dbReference>
<dbReference type="InterPro" id="IPR017441">
    <property type="entry name" value="Protein_kinase_ATP_BS"/>
</dbReference>
<feature type="binding site" evidence="12">
    <location>
        <position position="794"/>
    </location>
    <ligand>
        <name>ATP</name>
        <dbReference type="ChEBI" id="CHEBI:30616"/>
    </ligand>
</feature>
<dbReference type="EMBL" id="VJMJ01000298">
    <property type="protein sequence ID" value="KAF0723637.1"/>
    <property type="molecule type" value="Genomic_DNA"/>
</dbReference>
<dbReference type="GO" id="GO:0022857">
    <property type="term" value="F:transmembrane transporter activity"/>
    <property type="evidence" value="ECO:0007669"/>
    <property type="project" value="TreeGrafter"/>
</dbReference>
<proteinExistence type="predicted"/>
<dbReference type="VEuPathDB" id="FungiDB:AeMF1_005833"/>
<dbReference type="PANTHER" id="PTHR47143:SF1">
    <property type="entry name" value="ION_TRANS DOMAIN-CONTAINING PROTEIN"/>
    <property type="match status" value="1"/>
</dbReference>
<dbReference type="InterPro" id="IPR001245">
    <property type="entry name" value="Ser-Thr/Tyr_kinase_cat_dom"/>
</dbReference>
<dbReference type="PROSITE" id="PS50297">
    <property type="entry name" value="ANK_REP_REGION"/>
    <property type="match status" value="9"/>
</dbReference>
<dbReference type="SUPFAM" id="SSF56112">
    <property type="entry name" value="Protein kinase-like (PK-like)"/>
    <property type="match status" value="1"/>
</dbReference>
<dbReference type="InterPro" id="IPR036770">
    <property type="entry name" value="Ankyrin_rpt-contain_sf"/>
</dbReference>